<sequence>MVTLFCSDGGSVFPVDIDENKWVGHLKIVIADALRYAERPDGLQLFVARKDKGRGAWLTQRDVAQGLSDTSDYKPLQVSNVELRYVGLASEDLGAVSIAEKLEGKGHVHVVVVLPQMQMRIGVNHRYAETIYSYMEIADRLKDSEEVRSLSERLMNLKEQGPPTPFVVLENSSGTGKTQMAFNLEARGECEVFYIVCGMLGDHEQSVYKAYAERTVTFRTCVERDLKTMRGATPCSNQDSLSAVGEICGNTTLALYSFILAALRGSDLCLGNVQRSQVQYELNRRAEIGAKPFVFFLDEFPRVRRTNTHIGDME</sequence>
<evidence type="ECO:0000313" key="5">
    <source>
        <dbReference type="EMBL" id="KAL3668775.1"/>
    </source>
</evidence>
<name>A0ABD3FPB5_9STRA</name>
<evidence type="ECO:0000256" key="2">
    <source>
        <dbReference type="ARBA" id="ARBA00004613"/>
    </source>
</evidence>
<gene>
    <name evidence="5" type="ORF">V7S43_006069</name>
</gene>
<comment type="caution">
    <text evidence="5">The sequence shown here is derived from an EMBL/GenBank/DDBJ whole genome shotgun (WGS) entry which is preliminary data.</text>
</comment>
<dbReference type="GO" id="GO:0005576">
    <property type="term" value="C:extracellular region"/>
    <property type="evidence" value="ECO:0007669"/>
    <property type="project" value="UniProtKB-SubCell"/>
</dbReference>
<accession>A0ABD3FPB5</accession>
<reference evidence="5 6" key="1">
    <citation type="submission" date="2024-09" db="EMBL/GenBank/DDBJ databases">
        <title>Genome sequencing and assembly of Phytophthora oleae, isolate VK10A, causative agent of rot of olive drupes.</title>
        <authorList>
            <person name="Conti Taguali S."/>
            <person name="Riolo M."/>
            <person name="La Spada F."/>
            <person name="Cacciola S.O."/>
            <person name="Dionisio G."/>
        </authorList>
    </citation>
    <scope>NUCLEOTIDE SEQUENCE [LARGE SCALE GENOMIC DNA]</scope>
    <source>
        <strain evidence="5 6">VK10A</strain>
    </source>
</reference>
<evidence type="ECO:0000259" key="4">
    <source>
        <dbReference type="Pfam" id="PF20147"/>
    </source>
</evidence>
<evidence type="ECO:0000313" key="6">
    <source>
        <dbReference type="Proteomes" id="UP001632037"/>
    </source>
</evidence>
<protein>
    <recommendedName>
        <fullName evidence="4">Crinkler effector protein N-terminal domain-containing protein</fullName>
    </recommendedName>
</protein>
<dbReference type="InterPro" id="IPR045379">
    <property type="entry name" value="Crinkler_N"/>
</dbReference>
<organism evidence="5 6">
    <name type="scientific">Phytophthora oleae</name>
    <dbReference type="NCBI Taxonomy" id="2107226"/>
    <lineage>
        <taxon>Eukaryota</taxon>
        <taxon>Sar</taxon>
        <taxon>Stramenopiles</taxon>
        <taxon>Oomycota</taxon>
        <taxon>Peronosporomycetes</taxon>
        <taxon>Peronosporales</taxon>
        <taxon>Peronosporaceae</taxon>
        <taxon>Phytophthora</taxon>
    </lineage>
</organism>
<comment type="subcellular location">
    <subcellularLocation>
        <location evidence="1">Host cell</location>
    </subcellularLocation>
    <subcellularLocation>
        <location evidence="2">Secreted</location>
    </subcellularLocation>
</comment>
<keyword evidence="3" id="KW-0964">Secreted</keyword>
<feature type="domain" description="Crinkler effector protein N-terminal" evidence="4">
    <location>
        <begin position="3"/>
        <end position="113"/>
    </location>
</feature>
<keyword evidence="6" id="KW-1185">Reference proteome</keyword>
<evidence type="ECO:0000256" key="3">
    <source>
        <dbReference type="ARBA" id="ARBA00022525"/>
    </source>
</evidence>
<dbReference type="AlphaFoldDB" id="A0ABD3FPB5"/>
<dbReference type="GO" id="GO:0043657">
    <property type="term" value="C:host cell"/>
    <property type="evidence" value="ECO:0007669"/>
    <property type="project" value="UniProtKB-SubCell"/>
</dbReference>
<dbReference type="Pfam" id="PF20147">
    <property type="entry name" value="Crinkler"/>
    <property type="match status" value="1"/>
</dbReference>
<proteinExistence type="predicted"/>
<dbReference type="Proteomes" id="UP001632037">
    <property type="component" value="Unassembled WGS sequence"/>
</dbReference>
<evidence type="ECO:0000256" key="1">
    <source>
        <dbReference type="ARBA" id="ARBA00004340"/>
    </source>
</evidence>
<dbReference type="EMBL" id="JBIMZQ010000010">
    <property type="protein sequence ID" value="KAL3668775.1"/>
    <property type="molecule type" value="Genomic_DNA"/>
</dbReference>